<evidence type="ECO:0000256" key="1">
    <source>
        <dbReference type="SAM" id="MobiDB-lite"/>
    </source>
</evidence>
<keyword evidence="3" id="KW-1185">Reference proteome</keyword>
<dbReference type="Proteomes" id="UP000504607">
    <property type="component" value="Chromosome 2"/>
</dbReference>
<dbReference type="KEGG" id="egu:105038162"/>
<evidence type="ECO:0000313" key="3">
    <source>
        <dbReference type="Proteomes" id="UP000504607"/>
    </source>
</evidence>
<reference evidence="4" key="1">
    <citation type="submission" date="2025-08" db="UniProtKB">
        <authorList>
            <consortium name="RefSeq"/>
        </authorList>
    </citation>
    <scope>IDENTIFICATION</scope>
</reference>
<sequence length="108" mass="11087">MAGSNTEKEGWRSNADTHKMRPEDVKAQGVEASKRPPGQHPGGVLHQRRNLPFSPAAMAVGGFLIVAAIGYVTLYSKSKPGTTPGDVAKATVGNGSDGSGGRGASKSK</sequence>
<feature type="region of interest" description="Disordered" evidence="1">
    <location>
        <begin position="78"/>
        <end position="108"/>
    </location>
</feature>
<dbReference type="RefSeq" id="XP_010912176.1">
    <property type="nucleotide sequence ID" value="XM_010913874.2"/>
</dbReference>
<dbReference type="AlphaFoldDB" id="A0A6I9QN16"/>
<proteinExistence type="predicted"/>
<accession>A0A6I9QN16</accession>
<feature type="transmembrane region" description="Helical" evidence="2">
    <location>
        <begin position="53"/>
        <end position="74"/>
    </location>
</feature>
<dbReference type="InParanoid" id="A0A6I9QN16"/>
<dbReference type="GeneID" id="105038162"/>
<organism evidence="3 4">
    <name type="scientific">Elaeis guineensis var. tenera</name>
    <name type="common">Oil palm</name>
    <dbReference type="NCBI Taxonomy" id="51953"/>
    <lineage>
        <taxon>Eukaryota</taxon>
        <taxon>Viridiplantae</taxon>
        <taxon>Streptophyta</taxon>
        <taxon>Embryophyta</taxon>
        <taxon>Tracheophyta</taxon>
        <taxon>Spermatophyta</taxon>
        <taxon>Magnoliopsida</taxon>
        <taxon>Liliopsida</taxon>
        <taxon>Arecaceae</taxon>
        <taxon>Arecoideae</taxon>
        <taxon>Cocoseae</taxon>
        <taxon>Elaeidinae</taxon>
        <taxon>Elaeis</taxon>
    </lineage>
</organism>
<evidence type="ECO:0000256" key="2">
    <source>
        <dbReference type="SAM" id="Phobius"/>
    </source>
</evidence>
<dbReference type="OrthoDB" id="1892673at2759"/>
<keyword evidence="2" id="KW-0472">Membrane</keyword>
<dbReference type="FunCoup" id="A0A6I9QN16">
    <property type="interactions" value="1795"/>
</dbReference>
<gene>
    <name evidence="4" type="primary">LOC105038162</name>
</gene>
<name>A0A6I9QN16_ELAGV</name>
<feature type="compositionally biased region" description="Basic and acidic residues" evidence="1">
    <location>
        <begin position="1"/>
        <end position="26"/>
    </location>
</feature>
<feature type="compositionally biased region" description="Gly residues" evidence="1">
    <location>
        <begin position="95"/>
        <end position="108"/>
    </location>
</feature>
<feature type="region of interest" description="Disordered" evidence="1">
    <location>
        <begin position="1"/>
        <end position="48"/>
    </location>
</feature>
<protein>
    <submittedName>
        <fullName evidence="4">Uncharacterized protein LOC105038162</fullName>
    </submittedName>
</protein>
<evidence type="ECO:0000313" key="4">
    <source>
        <dbReference type="RefSeq" id="XP_010912176.1"/>
    </source>
</evidence>
<keyword evidence="2" id="KW-1133">Transmembrane helix</keyword>
<keyword evidence="2" id="KW-0812">Transmembrane</keyword>